<keyword evidence="2" id="KW-1185">Reference proteome</keyword>
<dbReference type="EMBL" id="CP000319">
    <property type="protein sequence ID" value="ABE62939.1"/>
    <property type="molecule type" value="Genomic_DNA"/>
</dbReference>
<sequence length="83" mass="9299">MPDEYQALRRPTPAIMAAQCVAKLVILNKEPSVQPILSSGTTSASHRWSIWNREKDDSCMCKAVHRSPSIYFLSCDANESVIF</sequence>
<dbReference type="AlphaFoldDB" id="Q1QLF8"/>
<dbReference type="HOGENOM" id="CLU_2539115_0_0_5"/>
<proteinExistence type="predicted"/>
<protein>
    <submittedName>
        <fullName evidence="1">Uncharacterized protein</fullName>
    </submittedName>
</protein>
<gene>
    <name evidence="1" type="ordered locus">Nham_2143</name>
</gene>
<reference evidence="1 2" key="1">
    <citation type="submission" date="2006-03" db="EMBL/GenBank/DDBJ databases">
        <title>Complete sequence of chromosome of Nitrobacter hamburgensis X14.</title>
        <authorList>
            <consortium name="US DOE Joint Genome Institute"/>
            <person name="Copeland A."/>
            <person name="Lucas S."/>
            <person name="Lapidus A."/>
            <person name="Barry K."/>
            <person name="Detter J.C."/>
            <person name="Glavina del Rio T."/>
            <person name="Hammon N."/>
            <person name="Israni S."/>
            <person name="Dalin E."/>
            <person name="Tice H."/>
            <person name="Pitluck S."/>
            <person name="Chain P."/>
            <person name="Malfatti S."/>
            <person name="Shin M."/>
            <person name="Vergez L."/>
            <person name="Schmutz J."/>
            <person name="Larimer F."/>
            <person name="Land M."/>
            <person name="Hauser L."/>
            <person name="Kyrpides N."/>
            <person name="Ivanova N."/>
            <person name="Ward B."/>
            <person name="Arp D."/>
            <person name="Klotz M."/>
            <person name="Stein L."/>
            <person name="O'Mullan G."/>
            <person name="Starkenburg S."/>
            <person name="Sayavedra L."/>
            <person name="Poret-Peterson A.T."/>
            <person name="Gentry M.E."/>
            <person name="Bruce D."/>
            <person name="Richardson P."/>
        </authorList>
    </citation>
    <scope>NUCLEOTIDE SEQUENCE [LARGE SCALE GENOMIC DNA]</scope>
    <source>
        <strain evidence="2">DSM 10229 / NCIMB 13809 / X14</strain>
    </source>
</reference>
<accession>Q1QLF8</accession>
<evidence type="ECO:0000313" key="1">
    <source>
        <dbReference type="EMBL" id="ABE62939.1"/>
    </source>
</evidence>
<evidence type="ECO:0000313" key="2">
    <source>
        <dbReference type="Proteomes" id="UP000001953"/>
    </source>
</evidence>
<dbReference type="Proteomes" id="UP000001953">
    <property type="component" value="Chromosome"/>
</dbReference>
<organism evidence="1 2">
    <name type="scientific">Nitrobacter hamburgensis (strain DSM 10229 / NCIMB 13809 / X14)</name>
    <dbReference type="NCBI Taxonomy" id="323097"/>
    <lineage>
        <taxon>Bacteria</taxon>
        <taxon>Pseudomonadati</taxon>
        <taxon>Pseudomonadota</taxon>
        <taxon>Alphaproteobacteria</taxon>
        <taxon>Hyphomicrobiales</taxon>
        <taxon>Nitrobacteraceae</taxon>
        <taxon>Nitrobacter</taxon>
    </lineage>
</organism>
<name>Q1QLF8_NITHX</name>
<dbReference type="KEGG" id="nha:Nham_2143"/>